<name>A0ABT6DE38_9BACT</name>
<dbReference type="EMBL" id="JANRMI010000001">
    <property type="protein sequence ID" value="MDG0815091.1"/>
    <property type="molecule type" value="Genomic_DNA"/>
</dbReference>
<proteinExistence type="predicted"/>
<keyword evidence="3" id="KW-1185">Reference proteome</keyword>
<dbReference type="Gene3D" id="1.10.10.10">
    <property type="entry name" value="Winged helix-like DNA-binding domain superfamily/Winged helix DNA-binding domain"/>
    <property type="match status" value="1"/>
</dbReference>
<evidence type="ECO:0000313" key="3">
    <source>
        <dbReference type="Proteomes" id="UP001152321"/>
    </source>
</evidence>
<gene>
    <name evidence="2" type="ORF">NWE73_01865</name>
</gene>
<comment type="caution">
    <text evidence="2">The sequence shown here is derived from an EMBL/GenBank/DDBJ whole genome shotgun (WGS) entry which is preliminary data.</text>
</comment>
<dbReference type="Pfam" id="PF13884">
    <property type="entry name" value="Peptidase_S74"/>
    <property type="match status" value="1"/>
</dbReference>
<accession>A0ABT6DE38</accession>
<dbReference type="InterPro" id="IPR030392">
    <property type="entry name" value="S74_ICA"/>
</dbReference>
<evidence type="ECO:0000313" key="2">
    <source>
        <dbReference type="EMBL" id="MDG0815091.1"/>
    </source>
</evidence>
<dbReference type="PROSITE" id="PS51688">
    <property type="entry name" value="ICA"/>
    <property type="match status" value="1"/>
</dbReference>
<feature type="domain" description="Peptidase S74" evidence="1">
    <location>
        <begin position="3003"/>
        <end position="3113"/>
    </location>
</feature>
<organism evidence="2 3">
    <name type="scientific">Bdellovibrio svalbardensis</name>
    <dbReference type="NCBI Taxonomy" id="2972972"/>
    <lineage>
        <taxon>Bacteria</taxon>
        <taxon>Pseudomonadati</taxon>
        <taxon>Bdellovibrionota</taxon>
        <taxon>Bdellovibrionia</taxon>
        <taxon>Bdellovibrionales</taxon>
        <taxon>Pseudobdellovibrionaceae</taxon>
        <taxon>Bdellovibrio</taxon>
    </lineage>
</organism>
<protein>
    <submittedName>
        <fullName evidence="2">Tail fiber domain-containing protein</fullName>
    </submittedName>
</protein>
<dbReference type="Proteomes" id="UP001152321">
    <property type="component" value="Unassembled WGS sequence"/>
</dbReference>
<reference evidence="2" key="1">
    <citation type="submission" date="2022-08" db="EMBL/GenBank/DDBJ databases">
        <title>Novel Bdellovibrio Species Isolated from Svalbard: Designation Bdellovibrio svalbardensis.</title>
        <authorList>
            <person name="Mitchell R.J."/>
            <person name="Choi S.Y."/>
        </authorList>
    </citation>
    <scope>NUCLEOTIDE SEQUENCE</scope>
    <source>
        <strain evidence="2">PAP01</strain>
    </source>
</reference>
<dbReference type="RefSeq" id="WP_277576568.1">
    <property type="nucleotide sequence ID" value="NZ_JANRMI010000001.1"/>
</dbReference>
<evidence type="ECO:0000259" key="1">
    <source>
        <dbReference type="PROSITE" id="PS51688"/>
    </source>
</evidence>
<sequence>MKSMKLIVAILIFAQTALGNGPKGINISGKIVEDASNVALSSAAVDFTIKVLSPDNCLLYSEQHLNTDLSATGGTFSFTIGEGTSPINVYSVGSPQSRASLLKVFSNSTALVSGLTSEDQGLETTVCPGSYTPAAGDQRKVKIIFNTGSGGDRAILPYHNIGSVPYAMVAEEATSAAKATDADQLGGQPASAYALASDLSVSVPANETDPSVKSFAKSNLPSCNAGEVLKASGGVLTCVSAGGSVAVATTTSTGIVQVGSGLSVNGAGVLSTDTAAIKTALALGLTDVTGLQTALNDRVLYSQMPSCGADEVWTFVSPAGGFVCTPISITSAKVSDFNTAVDARIAADTTKLPLSGGTMTGAINMNDQNLTLTGYITMNPSKSLHLSNNATDPAGLTVADKGKVWFNSTTNEMKYWDGTQAKVIGTAGAGVQSMNGLSDNAQAFALGTSGTDFNINSASGVHTFNIPSASASNRGLLTAADYTTFSNKLSAVSGSALPSAQIWVGNAGGNAAAVSLSGDATISNAGVFALKNTGAAGTYYKVTTDAQGRVSSGVSTLAVSDVTNLQTDLDAKVPYAQLATCTDNQTLKFISPVGGFSCVNIAITASQVTDFSTAVDARIAADTTKLPVAGGTMTGTLNMGGQDVTNAGNVSLASNKNLQLGSYAADPSTAAWGAAEKGRTWFNTTSNQIKYWDGAAVQALGISGAGLTSFNGQVGSTQTLAVPGTSGAAPNWSSSGNTHTLNIPLASSAGATAGLLSKTDYDSFVAKQPAGNYVTALTGDVTATGPGSAAATIAANAVTTSKILDGTILAADLNFTGVNTATSGIAIVDSAGKFNNFACGTTGHVATWTVTGWACQAPAATGVTSVATGTGLTGGPITGTGTISLANTAVAAASYGSATQIGTFTVDAQGRLTAAGNVTVTPAWSSITATPTTLAGYGITDAQSSTLTDGKILVGNASNIATAQTMSGDATLSNAGALTLASSGVSAGTYSKVTVDAKGRVTVGANIVSGDVTTALGYTPLNKAGDVMAGLLGLNGVAADPGGLVAGDKGKMWYRTDTNEIKYWNGSAAIALGVSGAGLTSLGGQTGSTQTFATGTTGAAPAWSSASNTHTLNIPMASSAGTTAGLLSKTDYDSFVAKQPAGNYVTALTGDVTAAGPGSAAATIVANAVTTGKILDGTILGVDLNFTGVNTATSGIAIVDSTGKFNNFACGTAGHVATWTVTGWACQAPAATGVTSVATGTGLTGGPITGTGTISLANTAVTAAAYGSATQVGTFTVDAQGRLTAAGNVTVTPAWSSITGTPTTLAGYGITDAQSSTLADGKIFVGNGSNVATAQTMSGDASLSNAGTLTLASSGVTAGTYSKVTVDAKGRVTVGANIASGDVTTALGYTPLNKAGDVMTGNFGLNGVTSDPGGLVAGDRGKMWYRTDTNEVKYWNGTSAVALGVSGAGLTSLNGQNGSTQTFAIGTTGAAPAWSSGSNTHTLNIPLASSAGTTAGLLSKTDYDSFVAKQPAGNYVTALTGDVTAAGPGSAAATIASNAVTTGKILDGTILGADLNYTGVNTATSAIAIKDSTGKFFDFACGTTGHVATWTATGWACQAPAANGTVTNVATGAGLTGGPITGSGTISLANTAVTAASYGSATQVGTFTVDSQGRLTAASNVTVTPAWTSITGKPTTLAGYGITDAQSSTLVDGKILVGNASNVATAQTMSGDATLSNVGALTLASSGVTAGTYSKVTVDAKGRVAVGANIASGDVTTALGFAPLNKAGDVMSGLLGLNGVAADPGGLVAGDKGKMWYRTDTNEVKYWNGSTAVALGVSGAGLTSLNGLSGSTQTFATGTSGTDFNISSASTTHTFNFPSASGTNRGLLTSADWSSFNSKLGTASAFSGDVSGTSSTMSVDKLKGKSLAPVAYSAGQHLRYDGTNWVNSLLALSTDVTGTLPVANGGTGSTTIGSGNLMVGAGTGAVTSLAAGVAGNVVYATGVSTWASGSPDAAGVVDKASTQVISGAKAFLNYIQLSSRNEVRFADLDSSNYVAFNAPANVAANVTWTLPAADGASGSVLSTNGAGILSWAPVYNGSDKVTKTGDSMTGALQMNSRNEIRFADLDSSNYVGFNSPANVTANVVWTLPAADGTNGQTLTTNGSGALSWTTPSAGGITSLNGLSGAAQTFATGTTGTDFNISSASTIHTFNFPNSSGTNRGLLTSTDWTTFNSKLGTASTFSGDVSGTSSTMSVDKIKGKSVVPVAYSAGQALRYDGTNWVNTLINISTDVTGTLPVANGGTGATSIGSGNIVVGAGTGAVTSLAAGVAGNLVYATGVTTWASGTPDTAGLVDKTSTQTISGAKAFTNYLQMSAQNQLRLADSDSSNYIALRSPATVAANVTLTMPATAGTNGQALTTDGSGTLSWVTPGLPSNSIPIYQVRVATTANITLSGTQTIDGVSVIAGDRVLVKNQTTDSQNGVYVVAAGAWTRATDMDAWTETIGYHVQVSEGSAGAGMSFSSSTVPSGTIGTTSLNWTSNGSATTVENTANGLSALFKNTTGTNNTANGAWALLNNTSGIENTANGWGTLFTNTTGGENTADGSAALYANTTGSQNTANGWSALRYNTTGWYNVALGDQALYSSATADNNVAVGSSAIYSNSTGSKNSAIGANSLFGNTVGTGNTASGYQALYSNNAKFESTAIGYLSMKYADSTATASTSYNTALGAYSLYGSTTASANTGTKNTALGHSALKIMTSGSSNIGIGYNSGSAITTGSNNVVIGSNTGSTIATSSNTILVSDGAGTERLRIDSSGNVGIGTTTPARLLHVSGPMRITPAALPGSPAAGDIAIDNAASNALKYYNGSSWVSVGSSFPLLGSGGSWSGPTYSFASSTTTGMYSSTLDTLEFAAGGNRVFYIDSQGFNVGGYGRIKDAGMASAPTYTFQADTSSGMFQPAANTLALSSAGSERVRITAAGNFGIGTATPSTALQVSGVISPAADNTNTLGTAGLRFTTIYATNGTINTSDRRQKQDIENSDLGLDFINRLRPVSYRWKTGTDKDQHYGLIAQETEKVLNEVSKSNRKPAGQGVVTYDRESDRYGIRYTELISPIIKAIQDLYESLVGTQKEVVALKAENTMIKAYLCKKEPTAPFCGESSTLLAR</sequence>
<dbReference type="InterPro" id="IPR036388">
    <property type="entry name" value="WH-like_DNA-bd_sf"/>
</dbReference>